<reference evidence="1" key="1">
    <citation type="submission" date="2015-04" db="UniProtKB">
        <authorList>
            <consortium name="EnsemblPlants"/>
        </authorList>
    </citation>
    <scope>IDENTIFICATION</scope>
</reference>
<evidence type="ECO:0000313" key="2">
    <source>
        <dbReference type="Proteomes" id="UP000026962"/>
    </source>
</evidence>
<dbReference type="HOGENOM" id="CLU_155478_1_0_1"/>
<name>A0A0E0KM64_ORYPU</name>
<dbReference type="EnsemblPlants" id="OPUNC04G00670.1">
    <property type="protein sequence ID" value="OPUNC04G00670.1"/>
    <property type="gene ID" value="OPUNC04G00670"/>
</dbReference>
<organism evidence="1">
    <name type="scientific">Oryza punctata</name>
    <name type="common">Red rice</name>
    <dbReference type="NCBI Taxonomy" id="4537"/>
    <lineage>
        <taxon>Eukaryota</taxon>
        <taxon>Viridiplantae</taxon>
        <taxon>Streptophyta</taxon>
        <taxon>Embryophyta</taxon>
        <taxon>Tracheophyta</taxon>
        <taxon>Spermatophyta</taxon>
        <taxon>Magnoliopsida</taxon>
        <taxon>Liliopsida</taxon>
        <taxon>Poales</taxon>
        <taxon>Poaceae</taxon>
        <taxon>BOP clade</taxon>
        <taxon>Oryzoideae</taxon>
        <taxon>Oryzeae</taxon>
        <taxon>Oryzinae</taxon>
        <taxon>Oryza</taxon>
    </lineage>
</organism>
<dbReference type="STRING" id="4537.A0A0E0KM64"/>
<keyword evidence="2" id="KW-1185">Reference proteome</keyword>
<evidence type="ECO:0000313" key="1">
    <source>
        <dbReference type="EnsemblPlants" id="OPUNC04G00670.1"/>
    </source>
</evidence>
<dbReference type="AlphaFoldDB" id="A0A0E0KM64"/>
<dbReference type="Gramene" id="OPUNC04G00670.1">
    <property type="protein sequence ID" value="OPUNC04G00670.1"/>
    <property type="gene ID" value="OPUNC04G00670"/>
</dbReference>
<sequence>MAAALAGAGSSWLSIAGWIASPIATDSLLLIDGFALLGVDKLRDLESRILPRLALLRQQQQQGDTVRIPPEQRYRLDETTTGSTAEDIVDVADYHRRRNKVVPFPILLLFQS</sequence>
<protein>
    <submittedName>
        <fullName evidence="1">Uncharacterized protein</fullName>
    </submittedName>
</protein>
<dbReference type="Proteomes" id="UP000026962">
    <property type="component" value="Chromosome 4"/>
</dbReference>
<reference evidence="1" key="2">
    <citation type="submission" date="2018-05" db="EMBL/GenBank/DDBJ databases">
        <title>OpunRS2 (Oryza punctata Reference Sequence Version 2).</title>
        <authorList>
            <person name="Zhang J."/>
            <person name="Kudrna D."/>
            <person name="Lee S."/>
            <person name="Talag J."/>
            <person name="Welchert J."/>
            <person name="Wing R.A."/>
        </authorList>
    </citation>
    <scope>NUCLEOTIDE SEQUENCE [LARGE SCALE GENOMIC DNA]</scope>
</reference>
<proteinExistence type="predicted"/>
<accession>A0A0E0KM64</accession>